<evidence type="ECO:0000313" key="2">
    <source>
        <dbReference type="EMBL" id="PTQ74378.1"/>
    </source>
</evidence>
<dbReference type="EMBL" id="QAOH01000004">
    <property type="protein sequence ID" value="PTQ74378.1"/>
    <property type="molecule type" value="Genomic_DNA"/>
</dbReference>
<dbReference type="OrthoDB" id="674231at2"/>
<name>A0A2T5HS55_9RHOB</name>
<protein>
    <recommendedName>
        <fullName evidence="4">HNH endonuclease</fullName>
    </recommendedName>
</protein>
<proteinExistence type="predicted"/>
<comment type="caution">
    <text evidence="2">The sequence shown here is derived from an EMBL/GenBank/DDBJ whole genome shotgun (WGS) entry which is preliminary data.</text>
</comment>
<gene>
    <name evidence="2" type="ORF">C8N42_10422</name>
</gene>
<dbReference type="RefSeq" id="WP_146168247.1">
    <property type="nucleotide sequence ID" value="NZ_QAOH01000004.1"/>
</dbReference>
<keyword evidence="1" id="KW-0812">Transmembrane</keyword>
<accession>A0A2T5HS55</accession>
<keyword evidence="3" id="KW-1185">Reference proteome</keyword>
<feature type="transmembrane region" description="Helical" evidence="1">
    <location>
        <begin position="181"/>
        <end position="200"/>
    </location>
</feature>
<keyword evidence="1" id="KW-1133">Transmembrane helix</keyword>
<reference evidence="2 3" key="1">
    <citation type="submission" date="2018-04" db="EMBL/GenBank/DDBJ databases">
        <title>Genomic Encyclopedia of Archaeal and Bacterial Type Strains, Phase II (KMG-II): from individual species to whole genera.</title>
        <authorList>
            <person name="Goeker M."/>
        </authorList>
    </citation>
    <scope>NUCLEOTIDE SEQUENCE [LARGE SCALE GENOMIC DNA]</scope>
    <source>
        <strain evidence="2 3">DSM 100434</strain>
    </source>
</reference>
<evidence type="ECO:0000313" key="3">
    <source>
        <dbReference type="Proteomes" id="UP000244077"/>
    </source>
</evidence>
<dbReference type="AlphaFoldDB" id="A0A2T5HS55"/>
<sequence length="307" mass="34219">MSQNINKNALKTNLFNEGQKALDALGIHEDIYICPLCLDEHDRGSLGRENGQEPQLTLEHVPPKSVDGKEIILTCKKCNNFAGHAYDAHLAGAGRLHKRSHGTLSKSDGEYGSIKISAASITVNAKIAVKNGGYHFQIIENTNDPSKIKQFADFMHGVKAGSEMTFTFEERANAKRANFSLLRSAYLTMVAAFGYTYVFAQNIQKLRLAIVNEQLDFPTRFVYPRNEPGNKIIFISDQKIALVQFDRVAVVMPLLHCDEESYQEITRSAHKISGQCESIKLPQSFIAQLDHSGRYSAKFYNPPAPDP</sequence>
<evidence type="ECO:0000256" key="1">
    <source>
        <dbReference type="SAM" id="Phobius"/>
    </source>
</evidence>
<evidence type="ECO:0008006" key="4">
    <source>
        <dbReference type="Google" id="ProtNLM"/>
    </source>
</evidence>
<keyword evidence="1" id="KW-0472">Membrane</keyword>
<organism evidence="2 3">
    <name type="scientific">Celeribacter persicus</name>
    <dbReference type="NCBI Taxonomy" id="1651082"/>
    <lineage>
        <taxon>Bacteria</taxon>
        <taxon>Pseudomonadati</taxon>
        <taxon>Pseudomonadota</taxon>
        <taxon>Alphaproteobacteria</taxon>
        <taxon>Rhodobacterales</taxon>
        <taxon>Roseobacteraceae</taxon>
        <taxon>Celeribacter</taxon>
    </lineage>
</organism>
<dbReference type="Proteomes" id="UP000244077">
    <property type="component" value="Unassembled WGS sequence"/>
</dbReference>